<sequence>SASQAKVLFEEQDPEPLITVNLLEDGRQALENANLDLGLALSVDEIDYLASNYLDIGRNPTDVELMMFAQANSEHCRHKIFNADWVIDGEPQQETLFGMIRSTTEASPGGVISAYSDNAAVMEGWIGERLIATPEDRQFSYSKEPIHILIKVETHNHPTAISPFPGAATGSGGEIRDEGATGLGAKPKAGLTGFTVSHLRIPQFEQPWEIDFPHPDRMATPLQIMLEAPIGGAAFNNEFGRPNLLGYFRTYEAEVPGLPDNEIRGYHKPIMIAGGLGNVRDQHALKRDVPVGASIIVLGGPAMLIGLGGGAASSLASGTSSEDLDFASVQRGNAEMQRRAQEVIDRCWAMGDDNPILLIHDVGAGGLSNAVPEAIYHSKHGAEVELRNVPNAELGMSPMGIWCNEAQERYVLIISKDSEDLIRQMCERENCPYAVIGQLTDDQRLLVNDAVLENRVVDMPMEMLLGNLPTMTRVVKRLAP</sequence>
<organism evidence="9">
    <name type="scientific">marine metagenome</name>
    <dbReference type="NCBI Taxonomy" id="408172"/>
    <lineage>
        <taxon>unclassified sequences</taxon>
        <taxon>metagenomes</taxon>
        <taxon>ecological metagenomes</taxon>
    </lineage>
</organism>
<evidence type="ECO:0000313" key="9">
    <source>
        <dbReference type="EMBL" id="SVB81112.1"/>
    </source>
</evidence>
<evidence type="ECO:0000256" key="2">
    <source>
        <dbReference type="ARBA" id="ARBA00022723"/>
    </source>
</evidence>
<evidence type="ECO:0008006" key="10">
    <source>
        <dbReference type="Google" id="ProtNLM"/>
    </source>
</evidence>
<dbReference type="SUPFAM" id="SSF55326">
    <property type="entry name" value="PurM N-terminal domain-like"/>
    <property type="match status" value="1"/>
</dbReference>
<dbReference type="PANTHER" id="PTHR10099:SF1">
    <property type="entry name" value="PHOSPHORIBOSYLFORMYLGLYCINAMIDINE SYNTHASE"/>
    <property type="match status" value="1"/>
</dbReference>
<dbReference type="PANTHER" id="PTHR10099">
    <property type="entry name" value="PHOSPHORIBOSYLFORMYLGLYCINAMIDINE SYNTHASE"/>
    <property type="match status" value="1"/>
</dbReference>
<dbReference type="FunFam" id="3.90.650.10:FF:000024">
    <property type="entry name" value="Phosphoribosylformylglycinamidine synthase"/>
    <property type="match status" value="1"/>
</dbReference>
<dbReference type="GO" id="GO:0046872">
    <property type="term" value="F:metal ion binding"/>
    <property type="evidence" value="ECO:0007669"/>
    <property type="project" value="UniProtKB-KW"/>
</dbReference>
<proteinExistence type="predicted"/>
<dbReference type="InterPro" id="IPR036676">
    <property type="entry name" value="PurM-like_C_sf"/>
</dbReference>
<evidence type="ECO:0000259" key="8">
    <source>
        <dbReference type="Pfam" id="PF18072"/>
    </source>
</evidence>
<dbReference type="GO" id="GO:0005737">
    <property type="term" value="C:cytoplasm"/>
    <property type="evidence" value="ECO:0007669"/>
    <property type="project" value="TreeGrafter"/>
</dbReference>
<dbReference type="FunFam" id="1.10.8.750:FF:000002">
    <property type="entry name" value="Phosphoribosylformylglycinamidine synthase"/>
    <property type="match status" value="1"/>
</dbReference>
<protein>
    <recommendedName>
        <fullName evidence="10">PurM-like C-terminal domain-containing protein</fullName>
    </recommendedName>
</protein>
<dbReference type="SUPFAM" id="SSF56042">
    <property type="entry name" value="PurM C-terminal domain-like"/>
    <property type="match status" value="1"/>
</dbReference>
<accession>A0A382H1Q8</accession>
<dbReference type="GO" id="GO:0004642">
    <property type="term" value="F:phosphoribosylformylglycinamidine synthase activity"/>
    <property type="evidence" value="ECO:0007669"/>
    <property type="project" value="TreeGrafter"/>
</dbReference>
<dbReference type="Gene3D" id="3.90.650.10">
    <property type="entry name" value="PurM-like C-terminal domain"/>
    <property type="match status" value="1"/>
</dbReference>
<dbReference type="EMBL" id="UINC01058628">
    <property type="protein sequence ID" value="SVB81112.1"/>
    <property type="molecule type" value="Genomic_DNA"/>
</dbReference>
<evidence type="ECO:0000256" key="1">
    <source>
        <dbReference type="ARBA" id="ARBA00022598"/>
    </source>
</evidence>
<dbReference type="FunFam" id="3.30.1330.10:FF:000002">
    <property type="entry name" value="Phosphoribosylformylglycinamidine synthase"/>
    <property type="match status" value="1"/>
</dbReference>
<dbReference type="SUPFAM" id="SSF109736">
    <property type="entry name" value="FGAM synthase PurL, linker domain"/>
    <property type="match status" value="1"/>
</dbReference>
<dbReference type="AlphaFoldDB" id="A0A382H1Q8"/>
<feature type="domain" description="PurM-like C-terminal" evidence="7">
    <location>
        <begin position="291"/>
        <end position="445"/>
    </location>
</feature>
<reference evidence="9" key="1">
    <citation type="submission" date="2018-05" db="EMBL/GenBank/DDBJ databases">
        <authorList>
            <person name="Lanie J.A."/>
            <person name="Ng W.-L."/>
            <person name="Kazmierczak K.M."/>
            <person name="Andrzejewski T.M."/>
            <person name="Davidsen T.M."/>
            <person name="Wayne K.J."/>
            <person name="Tettelin H."/>
            <person name="Glass J.I."/>
            <person name="Rusch D."/>
            <person name="Podicherti R."/>
            <person name="Tsui H.-C.T."/>
            <person name="Winkler M.E."/>
        </authorList>
    </citation>
    <scope>NUCLEOTIDE SEQUENCE</scope>
</reference>
<keyword evidence="3" id="KW-0547">Nucleotide-binding</keyword>
<evidence type="ECO:0000256" key="4">
    <source>
        <dbReference type="ARBA" id="ARBA00022755"/>
    </source>
</evidence>
<dbReference type="Gene3D" id="3.30.1330.10">
    <property type="entry name" value="PurM-like, N-terminal domain"/>
    <property type="match status" value="1"/>
</dbReference>
<dbReference type="GO" id="GO:0005524">
    <property type="term" value="F:ATP binding"/>
    <property type="evidence" value="ECO:0007669"/>
    <property type="project" value="UniProtKB-KW"/>
</dbReference>
<dbReference type="Pfam" id="PF02769">
    <property type="entry name" value="AIRS_C"/>
    <property type="match status" value="1"/>
</dbReference>
<name>A0A382H1Q8_9ZZZZ</name>
<dbReference type="InterPro" id="IPR010918">
    <property type="entry name" value="PurM-like_C_dom"/>
</dbReference>
<keyword evidence="2" id="KW-0479">Metal-binding</keyword>
<dbReference type="NCBIfam" id="NF003672">
    <property type="entry name" value="PRK05297.1"/>
    <property type="match status" value="1"/>
</dbReference>
<evidence type="ECO:0000256" key="3">
    <source>
        <dbReference type="ARBA" id="ARBA00022741"/>
    </source>
</evidence>
<dbReference type="Pfam" id="PF18072">
    <property type="entry name" value="FGAR-AT_linker"/>
    <property type="match status" value="1"/>
</dbReference>
<feature type="non-terminal residue" evidence="9">
    <location>
        <position position="480"/>
    </location>
</feature>
<dbReference type="Gene3D" id="1.10.8.750">
    <property type="entry name" value="Phosphoribosylformylglycinamidine synthase, linker domain"/>
    <property type="match status" value="1"/>
</dbReference>
<keyword evidence="6" id="KW-0460">Magnesium</keyword>
<dbReference type="InterPro" id="IPR041609">
    <property type="entry name" value="PurL_linker"/>
</dbReference>
<keyword evidence="5" id="KW-0067">ATP-binding</keyword>
<dbReference type="GO" id="GO:0006164">
    <property type="term" value="P:purine nucleotide biosynthetic process"/>
    <property type="evidence" value="ECO:0007669"/>
    <property type="project" value="UniProtKB-KW"/>
</dbReference>
<evidence type="ECO:0000259" key="7">
    <source>
        <dbReference type="Pfam" id="PF02769"/>
    </source>
</evidence>
<keyword evidence="1" id="KW-0436">Ligase</keyword>
<gene>
    <name evidence="9" type="ORF">METZ01_LOCUS233966</name>
</gene>
<feature type="domain" description="Phosphoribosylformylglycinamidine synthase linker" evidence="8">
    <location>
        <begin position="30"/>
        <end position="79"/>
    </location>
</feature>
<feature type="non-terminal residue" evidence="9">
    <location>
        <position position="1"/>
    </location>
</feature>
<evidence type="ECO:0000256" key="6">
    <source>
        <dbReference type="ARBA" id="ARBA00022842"/>
    </source>
</evidence>
<evidence type="ECO:0000256" key="5">
    <source>
        <dbReference type="ARBA" id="ARBA00022840"/>
    </source>
</evidence>
<keyword evidence="4" id="KW-0658">Purine biosynthesis</keyword>
<dbReference type="InterPro" id="IPR036921">
    <property type="entry name" value="PurM-like_N_sf"/>
</dbReference>
<dbReference type="CDD" id="cd02203">
    <property type="entry name" value="PurL_repeat1"/>
    <property type="match status" value="1"/>
</dbReference>